<dbReference type="GO" id="GO:0006511">
    <property type="term" value="P:ubiquitin-dependent protein catabolic process"/>
    <property type="evidence" value="ECO:0007669"/>
    <property type="project" value="TreeGrafter"/>
</dbReference>
<keyword evidence="7" id="KW-0539">Nucleus</keyword>
<name>A0A8H4VQI5_9AGAR</name>
<evidence type="ECO:0000256" key="4">
    <source>
        <dbReference type="ARBA" id="ARBA00014878"/>
    </source>
</evidence>
<protein>
    <recommendedName>
        <fullName evidence="4">COP9 signalosome complex subunit 3</fullName>
    </recommendedName>
</protein>
<feature type="domain" description="PCI" evidence="8">
    <location>
        <begin position="210"/>
        <end position="372"/>
    </location>
</feature>
<dbReference type="PROSITE" id="PS50250">
    <property type="entry name" value="PCI"/>
    <property type="match status" value="1"/>
</dbReference>
<dbReference type="Pfam" id="PF01399">
    <property type="entry name" value="PCI"/>
    <property type="match status" value="1"/>
</dbReference>
<proteinExistence type="inferred from homology"/>
<dbReference type="Proteomes" id="UP000521872">
    <property type="component" value="Unassembled WGS sequence"/>
</dbReference>
<evidence type="ECO:0000256" key="3">
    <source>
        <dbReference type="ARBA" id="ARBA00007084"/>
    </source>
</evidence>
<dbReference type="GO" id="GO:0008180">
    <property type="term" value="C:COP9 signalosome"/>
    <property type="evidence" value="ECO:0007669"/>
    <property type="project" value="UniProtKB-KW"/>
</dbReference>
<dbReference type="InterPro" id="IPR000717">
    <property type="entry name" value="PCI_dom"/>
</dbReference>
<sequence length="444" mass="49048">MSTTNTTPTIDLIVSQITTSNNVESLSYNFKTAINRDINESVLSSALANGQDPLSVLDLRTHTLGVLYILSARLHANFSQYPPPQWQIVQDFCANFIPEHARLAPDRVSRLAKGIQRAAALLGTPSSAIYPLLDLVTRYPPTPSHLTTIHSIFILTCVSTRNFLPALPVLANPITEIDTTNVSPDLTYNDNLTYHYLGGVALAALKKWKEAEEYFEICVTSPGTYPSGLQMEALKKLRLVQLISCGKISGLPKYTNSHLLRLFKHTPYNAFISAYPKNAAVLREIVEKDKSLFSQEKNLGLITQALQRAPRWVLKKLTATYVTLHLSDIGRLIKIDSEDEVRALLLSMIESEDITAQISADGTVTFSDPPAQFTREQVDDVLRAVQEQTALLGYLELEVGRSKEFLSKMVKGGDSSSSSWAAAAEEDIFSGMGAQHVWDESSAY</sequence>
<dbReference type="PANTHER" id="PTHR10758">
    <property type="entry name" value="26S PROTEASOME NON-ATPASE REGULATORY SUBUNIT 3/COP9 SIGNALOSOME COMPLEX SUBUNIT 3"/>
    <property type="match status" value="1"/>
</dbReference>
<dbReference type="InterPro" id="IPR055089">
    <property type="entry name" value="COP9_N"/>
</dbReference>
<accession>A0A8H4VQI5</accession>
<keyword evidence="10" id="KW-1185">Reference proteome</keyword>
<evidence type="ECO:0000313" key="9">
    <source>
        <dbReference type="EMBL" id="KAF4616650.1"/>
    </source>
</evidence>
<dbReference type="PANTHER" id="PTHR10758:SF1">
    <property type="entry name" value="COP9 SIGNALOSOME COMPLEX SUBUNIT 3"/>
    <property type="match status" value="1"/>
</dbReference>
<comment type="similarity">
    <text evidence="3">Belongs to the CSN3 family.</text>
</comment>
<evidence type="ECO:0000256" key="7">
    <source>
        <dbReference type="ARBA" id="ARBA00023242"/>
    </source>
</evidence>
<dbReference type="AlphaFoldDB" id="A0A8H4VQI5"/>
<gene>
    <name evidence="9" type="ORF">D9613_008322</name>
</gene>
<comment type="caution">
    <text evidence="9">The sequence shown here is derived from an EMBL/GenBank/DDBJ whole genome shotgun (WGS) entry which is preliminary data.</text>
</comment>
<evidence type="ECO:0000313" key="10">
    <source>
        <dbReference type="Proteomes" id="UP000521872"/>
    </source>
</evidence>
<reference evidence="9 10" key="1">
    <citation type="submission" date="2019-12" db="EMBL/GenBank/DDBJ databases">
        <authorList>
            <person name="Floudas D."/>
            <person name="Bentzer J."/>
            <person name="Ahren D."/>
            <person name="Johansson T."/>
            <person name="Persson P."/>
            <person name="Tunlid A."/>
        </authorList>
    </citation>
    <scope>NUCLEOTIDE SEQUENCE [LARGE SCALE GENOMIC DNA]</scope>
    <source>
        <strain evidence="9 10">CBS 102.39</strain>
    </source>
</reference>
<dbReference type="EMBL" id="JAACJL010000031">
    <property type="protein sequence ID" value="KAF4616650.1"/>
    <property type="molecule type" value="Genomic_DNA"/>
</dbReference>
<evidence type="ECO:0000256" key="2">
    <source>
        <dbReference type="ARBA" id="ARBA00004496"/>
    </source>
</evidence>
<comment type="subcellular location">
    <subcellularLocation>
        <location evidence="2">Cytoplasm</location>
    </subcellularLocation>
    <subcellularLocation>
        <location evidence="1">Nucleus</location>
    </subcellularLocation>
</comment>
<keyword evidence="5" id="KW-0963">Cytoplasm</keyword>
<keyword evidence="6" id="KW-0736">Signalosome</keyword>
<evidence type="ECO:0000256" key="6">
    <source>
        <dbReference type="ARBA" id="ARBA00022790"/>
    </source>
</evidence>
<dbReference type="InterPro" id="IPR050756">
    <property type="entry name" value="CSN3"/>
</dbReference>
<organism evidence="9 10">
    <name type="scientific">Agrocybe pediades</name>
    <dbReference type="NCBI Taxonomy" id="84607"/>
    <lineage>
        <taxon>Eukaryota</taxon>
        <taxon>Fungi</taxon>
        <taxon>Dikarya</taxon>
        <taxon>Basidiomycota</taxon>
        <taxon>Agaricomycotina</taxon>
        <taxon>Agaricomycetes</taxon>
        <taxon>Agaricomycetidae</taxon>
        <taxon>Agaricales</taxon>
        <taxon>Agaricineae</taxon>
        <taxon>Strophariaceae</taxon>
        <taxon>Agrocybe</taxon>
    </lineage>
</organism>
<evidence type="ECO:0000259" key="8">
    <source>
        <dbReference type="PROSITE" id="PS50250"/>
    </source>
</evidence>
<evidence type="ECO:0000256" key="5">
    <source>
        <dbReference type="ARBA" id="ARBA00022490"/>
    </source>
</evidence>
<dbReference type="Pfam" id="PF22788">
    <property type="entry name" value="COP9_hel_rpt"/>
    <property type="match status" value="1"/>
</dbReference>
<evidence type="ECO:0000256" key="1">
    <source>
        <dbReference type="ARBA" id="ARBA00004123"/>
    </source>
</evidence>
<dbReference type="GO" id="GO:0005737">
    <property type="term" value="C:cytoplasm"/>
    <property type="evidence" value="ECO:0007669"/>
    <property type="project" value="UniProtKB-SubCell"/>
</dbReference>